<dbReference type="InterPro" id="IPR012917">
    <property type="entry name" value="DUF3294"/>
</dbReference>
<organism evidence="1 2">
    <name type="scientific">Rhizoctonia solani</name>
    <dbReference type="NCBI Taxonomy" id="456999"/>
    <lineage>
        <taxon>Eukaryota</taxon>
        <taxon>Fungi</taxon>
        <taxon>Dikarya</taxon>
        <taxon>Basidiomycota</taxon>
        <taxon>Agaricomycotina</taxon>
        <taxon>Agaricomycetes</taxon>
        <taxon>Cantharellales</taxon>
        <taxon>Ceratobasidiaceae</taxon>
        <taxon>Rhizoctonia</taxon>
    </lineage>
</organism>
<name>A0A8H2WX33_9AGAM</name>
<evidence type="ECO:0000313" key="1">
    <source>
        <dbReference type="EMBL" id="CAE6407631.1"/>
    </source>
</evidence>
<evidence type="ECO:0000313" key="2">
    <source>
        <dbReference type="Proteomes" id="UP000663843"/>
    </source>
</evidence>
<dbReference type="AlphaFoldDB" id="A0A8H2WX33"/>
<sequence length="149" mass="16899">MTESSFEKEKIAQKLAEIKANLPPHIVADNEQFDRLFSPLEENTQNLPQRFIEQAQYIRNMGKRLYWGERAHLSRSQNSRARKDTATLVALPLPNGGYPAEGEFPSTLGEFRSLEGPALAALLRLYELPHQDQAADARSTLSRYFSIPI</sequence>
<reference evidence="1" key="1">
    <citation type="submission" date="2021-01" db="EMBL/GenBank/DDBJ databases">
        <authorList>
            <person name="Kaushik A."/>
        </authorList>
    </citation>
    <scope>NUCLEOTIDE SEQUENCE</scope>
    <source>
        <strain evidence="1">AG2-2IIIB</strain>
    </source>
</reference>
<accession>A0A8H2WX33</accession>
<dbReference type="EMBL" id="CAJMWT010001534">
    <property type="protein sequence ID" value="CAE6407631.1"/>
    <property type="molecule type" value="Genomic_DNA"/>
</dbReference>
<gene>
    <name evidence="1" type="ORF">RDB_LOCUS41350</name>
</gene>
<dbReference type="Pfam" id="PF07957">
    <property type="entry name" value="DUF3294"/>
    <property type="match status" value="1"/>
</dbReference>
<dbReference type="Proteomes" id="UP000663843">
    <property type="component" value="Unassembled WGS sequence"/>
</dbReference>
<protein>
    <submittedName>
        <fullName evidence="1">Uncharacterized protein</fullName>
    </submittedName>
</protein>
<proteinExistence type="predicted"/>
<comment type="caution">
    <text evidence="1">The sequence shown here is derived from an EMBL/GenBank/DDBJ whole genome shotgun (WGS) entry which is preliminary data.</text>
</comment>